<protein>
    <submittedName>
        <fullName evidence="1">Uncharacterized protein</fullName>
    </submittedName>
</protein>
<accession>K9ZQ02</accession>
<dbReference type="AlphaFoldDB" id="K9ZQ02"/>
<gene>
    <name evidence="1" type="ordered locus">Anacy_6020</name>
</gene>
<dbReference type="KEGG" id="acy:Anacy_6020"/>
<keyword evidence="2" id="KW-1185">Reference proteome</keyword>
<keyword evidence="1" id="KW-0614">Plasmid</keyword>
<dbReference type="PATRIC" id="fig|272123.3.peg.6537"/>
<dbReference type="Proteomes" id="UP000010474">
    <property type="component" value="Plasmid pANACY.03"/>
</dbReference>
<geneLocation type="plasmid" evidence="1 2">
    <name>pANACY.03</name>
</geneLocation>
<organism evidence="1 2">
    <name type="scientific">Anabaena cylindrica (strain ATCC 27899 / PCC 7122)</name>
    <dbReference type="NCBI Taxonomy" id="272123"/>
    <lineage>
        <taxon>Bacteria</taxon>
        <taxon>Bacillati</taxon>
        <taxon>Cyanobacteriota</taxon>
        <taxon>Cyanophyceae</taxon>
        <taxon>Nostocales</taxon>
        <taxon>Nostocaceae</taxon>
        <taxon>Anabaena</taxon>
    </lineage>
</organism>
<dbReference type="HOGENOM" id="CLU_3094884_0_0_3"/>
<evidence type="ECO:0000313" key="1">
    <source>
        <dbReference type="EMBL" id="AFZ61298.1"/>
    </source>
</evidence>
<sequence length="51" mass="5960">MNQEILEKLAEVIDQLREILEALEESPDIKSHHLLDNAFGNCEEVYNEYNV</sequence>
<evidence type="ECO:0000313" key="2">
    <source>
        <dbReference type="Proteomes" id="UP000010474"/>
    </source>
</evidence>
<proteinExistence type="predicted"/>
<name>K9ZQ02_ANACC</name>
<dbReference type="EMBL" id="CP003662">
    <property type="protein sequence ID" value="AFZ61298.1"/>
    <property type="molecule type" value="Genomic_DNA"/>
</dbReference>
<reference evidence="2" key="1">
    <citation type="journal article" date="2013" name="Proc. Natl. Acad. Sci. U.S.A.">
        <title>Improving the coverage of the cyanobacterial phylum using diversity-driven genome sequencing.</title>
        <authorList>
            <person name="Shih P.M."/>
            <person name="Wu D."/>
            <person name="Latifi A."/>
            <person name="Axen S.D."/>
            <person name="Fewer D.P."/>
            <person name="Talla E."/>
            <person name="Calteau A."/>
            <person name="Cai F."/>
            <person name="Tandeau de Marsac N."/>
            <person name="Rippka R."/>
            <person name="Herdman M."/>
            <person name="Sivonen K."/>
            <person name="Coursin T."/>
            <person name="Laurent T."/>
            <person name="Goodwin L."/>
            <person name="Nolan M."/>
            <person name="Davenport K.W."/>
            <person name="Han C.S."/>
            <person name="Rubin E.M."/>
            <person name="Eisen J.A."/>
            <person name="Woyke T."/>
            <person name="Gugger M."/>
            <person name="Kerfeld C.A."/>
        </authorList>
    </citation>
    <scope>NUCLEOTIDE SEQUENCE [LARGE SCALE GENOMIC DNA]</scope>
    <source>
        <strain evidence="2">ATCC 27899 / PCC 7122</strain>
    </source>
</reference>